<gene>
    <name evidence="1" type="ORF">NE686_21540</name>
</gene>
<comment type="caution">
    <text evidence="1">The sequence shown here is derived from an EMBL/GenBank/DDBJ whole genome shotgun (WGS) entry which is preliminary data.</text>
</comment>
<dbReference type="RefSeq" id="WP_256313088.1">
    <property type="nucleotide sequence ID" value="NZ_JANGAC010000027.1"/>
</dbReference>
<evidence type="ECO:0000313" key="1">
    <source>
        <dbReference type="EMBL" id="MCQ4925695.1"/>
    </source>
</evidence>
<accession>A0ABT1SHD4</accession>
<organism evidence="1 2">
    <name type="scientific">Tissierella carlieri</name>
    <dbReference type="NCBI Taxonomy" id="689904"/>
    <lineage>
        <taxon>Bacteria</taxon>
        <taxon>Bacillati</taxon>
        <taxon>Bacillota</taxon>
        <taxon>Tissierellia</taxon>
        <taxon>Tissierellales</taxon>
        <taxon>Tissierellaceae</taxon>
        <taxon>Tissierella</taxon>
    </lineage>
</organism>
<proteinExistence type="predicted"/>
<name>A0ABT1SHD4_9FIRM</name>
<evidence type="ECO:0008006" key="3">
    <source>
        <dbReference type="Google" id="ProtNLM"/>
    </source>
</evidence>
<dbReference type="EMBL" id="JANGAC010000027">
    <property type="protein sequence ID" value="MCQ4925695.1"/>
    <property type="molecule type" value="Genomic_DNA"/>
</dbReference>
<protein>
    <recommendedName>
        <fullName evidence="3">YD repeat-containing protein</fullName>
    </recommendedName>
</protein>
<reference evidence="1 2" key="1">
    <citation type="submission" date="2022-06" db="EMBL/GenBank/DDBJ databases">
        <title>Isolation of gut microbiota from human fecal samples.</title>
        <authorList>
            <person name="Pamer E.G."/>
            <person name="Barat B."/>
            <person name="Waligurski E."/>
            <person name="Medina S."/>
            <person name="Paddock L."/>
            <person name="Mostad J."/>
        </authorList>
    </citation>
    <scope>NUCLEOTIDE SEQUENCE [LARGE SCALE GENOMIC DNA]</scope>
    <source>
        <strain evidence="1 2">DFI.7.95</strain>
    </source>
</reference>
<sequence length="309" mass="37365">MNKWLEVSMEEDRYGNCISAEEKVDIYIDVKEEDNYILPVYKDNHYITNTNTYFYEGIHYQHNIFYYKTIELVYNEKNDLIRETTKNVDGKITKEVLCDYKFDEFGNKIYEAVRTKIDNEYQEENEIVYTYDNKYNESGQLIENTKAVKDGEAIFIKKYKYENNRLDKIETYDINNILYETSEFYYDNSDSHEEKILSFGELSYYNQYTLLEDKRYRKTMLNPVKGKYKWSLNAKNMGMGIVNINIFEPILIADVVIEILEYLTESYKDKVESVIIKKHDSINIDIFKEDLERLYQVYYDKYKLEIKYF</sequence>
<evidence type="ECO:0000313" key="2">
    <source>
        <dbReference type="Proteomes" id="UP001524478"/>
    </source>
</evidence>
<keyword evidence="2" id="KW-1185">Reference proteome</keyword>
<dbReference type="Proteomes" id="UP001524478">
    <property type="component" value="Unassembled WGS sequence"/>
</dbReference>